<dbReference type="Proteomes" id="UP000823486">
    <property type="component" value="Unassembled WGS sequence"/>
</dbReference>
<name>A0ABS2QLJ4_9BACI</name>
<evidence type="ECO:0008006" key="3">
    <source>
        <dbReference type="Google" id="ProtNLM"/>
    </source>
</evidence>
<sequence length="270" mass="31530">MTDLRGSAMDHLLTENEKEKYFVFLERANSSIFSDAYPQLLLYEEAKKNPVSLRTFLRFFHVSRFMYSIWELFLKEQNSKLLTMALIINEQRMLEDRIIKRFGYAELLAGIDFQLQEFFGFTTVVFPYKQKKPSKFYKLTGLSVERFEDPLHRILTGKKLYSLLFHKKDVFEGVLKFAASSTHSASRADYWNTIFTSSLAHSSKKIYSPVLNSAWKDRTLDSAALSDWFISETFIEDLRTEIMAGREDITNKVKDNLTAIKVMNEIKSII</sequence>
<dbReference type="Pfam" id="PF10720">
    <property type="entry name" value="DUF2515"/>
    <property type="match status" value="1"/>
</dbReference>
<organism evidence="1 2">
    <name type="scientific">Peribacillus deserti</name>
    <dbReference type="NCBI Taxonomy" id="673318"/>
    <lineage>
        <taxon>Bacteria</taxon>
        <taxon>Bacillati</taxon>
        <taxon>Bacillota</taxon>
        <taxon>Bacilli</taxon>
        <taxon>Bacillales</taxon>
        <taxon>Bacillaceae</taxon>
        <taxon>Peribacillus</taxon>
    </lineage>
</organism>
<dbReference type="InterPro" id="IPR019658">
    <property type="entry name" value="DUF2515"/>
</dbReference>
<protein>
    <recommendedName>
        <fullName evidence="3">DUF2515 domain-containing protein</fullName>
    </recommendedName>
</protein>
<reference evidence="1 2" key="1">
    <citation type="submission" date="2021-01" db="EMBL/GenBank/DDBJ databases">
        <title>Genomic Encyclopedia of Type Strains, Phase IV (KMG-IV): sequencing the most valuable type-strain genomes for metagenomic binning, comparative biology and taxonomic classification.</title>
        <authorList>
            <person name="Goeker M."/>
        </authorList>
    </citation>
    <scope>NUCLEOTIDE SEQUENCE [LARGE SCALE GENOMIC DNA]</scope>
    <source>
        <strain evidence="1 2">DSM 105482</strain>
    </source>
</reference>
<keyword evidence="2" id="KW-1185">Reference proteome</keyword>
<comment type="caution">
    <text evidence="1">The sequence shown here is derived from an EMBL/GenBank/DDBJ whole genome shotgun (WGS) entry which is preliminary data.</text>
</comment>
<evidence type="ECO:0000313" key="1">
    <source>
        <dbReference type="EMBL" id="MBM7694036.1"/>
    </source>
</evidence>
<evidence type="ECO:0000313" key="2">
    <source>
        <dbReference type="Proteomes" id="UP000823486"/>
    </source>
</evidence>
<accession>A0ABS2QLJ4</accession>
<proteinExistence type="predicted"/>
<gene>
    <name evidence="1" type="ORF">JOC77_003480</name>
</gene>
<dbReference type="EMBL" id="JAFBFI010000017">
    <property type="protein sequence ID" value="MBM7694036.1"/>
    <property type="molecule type" value="Genomic_DNA"/>
</dbReference>